<dbReference type="PANTHER" id="PTHR37300">
    <property type="entry name" value="UPF0291 PROTEIN CBO2609/CLC_2481"/>
    <property type="match status" value="1"/>
</dbReference>
<evidence type="ECO:0000313" key="2">
    <source>
        <dbReference type="EMBL" id="UWD35264.1"/>
    </source>
</evidence>
<dbReference type="HAMAP" id="MF_01103">
    <property type="entry name" value="UPF0291"/>
    <property type="match status" value="1"/>
</dbReference>
<name>A0ABY5TY12_9MOLU</name>
<proteinExistence type="inferred from homology"/>
<organism evidence="2 3">
    <name type="scientific">Mycoplasma cottewii</name>
    <dbReference type="NCBI Taxonomy" id="51364"/>
    <lineage>
        <taxon>Bacteria</taxon>
        <taxon>Bacillati</taxon>
        <taxon>Mycoplasmatota</taxon>
        <taxon>Mollicutes</taxon>
        <taxon>Mycoplasmataceae</taxon>
        <taxon>Mycoplasma</taxon>
    </lineage>
</organism>
<dbReference type="Proteomes" id="UP001059819">
    <property type="component" value="Chromosome"/>
</dbReference>
<keyword evidence="1" id="KW-0963">Cytoplasm</keyword>
<gene>
    <name evidence="2" type="ORF">NX779_01335</name>
</gene>
<evidence type="ECO:0000256" key="1">
    <source>
        <dbReference type="ARBA" id="ARBA00022490"/>
    </source>
</evidence>
<dbReference type="Gene3D" id="1.10.287.540">
    <property type="entry name" value="Helix hairpin bin"/>
    <property type="match status" value="1"/>
</dbReference>
<dbReference type="SUPFAM" id="SSF158221">
    <property type="entry name" value="YnzC-like"/>
    <property type="match status" value="1"/>
</dbReference>
<dbReference type="PANTHER" id="PTHR37300:SF1">
    <property type="entry name" value="UPF0291 PROTEIN YNZC"/>
    <property type="match status" value="1"/>
</dbReference>
<dbReference type="RefSeq" id="WP_259430411.1">
    <property type="nucleotide sequence ID" value="NZ_CP103424.1"/>
</dbReference>
<protein>
    <submittedName>
        <fullName evidence="2">DUF896 domain-containing protein</fullName>
    </submittedName>
</protein>
<dbReference type="InterPro" id="IPR009242">
    <property type="entry name" value="DUF896"/>
</dbReference>
<reference evidence="2" key="1">
    <citation type="submission" date="2022-08" db="EMBL/GenBank/DDBJ databases">
        <title>Complete genome sequence of Mycoplasma cottewii type strain VIS.</title>
        <authorList>
            <person name="Spergser J."/>
        </authorList>
    </citation>
    <scope>NUCLEOTIDE SEQUENCE</scope>
    <source>
        <strain evidence="2">VIS</strain>
    </source>
</reference>
<keyword evidence="3" id="KW-1185">Reference proteome</keyword>
<dbReference type="EMBL" id="CP103424">
    <property type="protein sequence ID" value="UWD35264.1"/>
    <property type="molecule type" value="Genomic_DNA"/>
</dbReference>
<dbReference type="Pfam" id="PF05979">
    <property type="entry name" value="DUF896"/>
    <property type="match status" value="1"/>
</dbReference>
<sequence length="83" mass="10109">MSRDISQWTMQQVVDEINKLAKIKKERSLNEQESQTRELLKQRYLELFRQNFKQQLSNIKVVDENNNDITSEKIKKLREAKKW</sequence>
<accession>A0ABY5TY12</accession>
<evidence type="ECO:0000313" key="3">
    <source>
        <dbReference type="Proteomes" id="UP001059819"/>
    </source>
</evidence>